<accession>A0A2Z3H9C5</accession>
<sequence length="260" mass="28161">MDPVKVNVGDFETSEKALKIFFRNNAKKFPDGVSLNIDHRQSDGAIEVTLWSYKSEQSHVAEAKEQLQKDFKLSFGPLQKTGRGSTYYFTEQKVSADEFIAFLKRVDPKIDSKLIDSFKRDYDALEAERKKKPPQVPTDVLGSVTIGLRDKFEAAAVALDTLSGGAAYGNEAHTLFFQALAQVRSGARPEAVVRTLKSAITALDAEASEGTGTGPASKVRMHLVGLQGVLAETLKTPVEATVSAGAPAVGRQSQRTSLSI</sequence>
<evidence type="ECO:0000313" key="2">
    <source>
        <dbReference type="Proteomes" id="UP000245802"/>
    </source>
</evidence>
<dbReference type="OrthoDB" id="10006525at2"/>
<dbReference type="KEGG" id="gog:C1280_26170"/>
<organism evidence="1 2">
    <name type="scientific">Gemmata obscuriglobus</name>
    <dbReference type="NCBI Taxonomy" id="114"/>
    <lineage>
        <taxon>Bacteria</taxon>
        <taxon>Pseudomonadati</taxon>
        <taxon>Planctomycetota</taxon>
        <taxon>Planctomycetia</taxon>
        <taxon>Gemmatales</taxon>
        <taxon>Gemmataceae</taxon>
        <taxon>Gemmata</taxon>
    </lineage>
</organism>
<dbReference type="AlphaFoldDB" id="A0A2Z3H9C5"/>
<dbReference type="RefSeq" id="WP_010034150.1">
    <property type="nucleotide sequence ID" value="NZ_CP025958.1"/>
</dbReference>
<keyword evidence="2" id="KW-1185">Reference proteome</keyword>
<gene>
    <name evidence="1" type="ORF">C1280_26170</name>
</gene>
<name>A0A2Z3H9C5_9BACT</name>
<reference evidence="1 2" key="1">
    <citation type="submission" date="2018-01" db="EMBL/GenBank/DDBJ databases">
        <title>G. obscuriglobus.</title>
        <authorList>
            <person name="Franke J."/>
            <person name="Blomberg W."/>
            <person name="Selmecki A."/>
        </authorList>
    </citation>
    <scope>NUCLEOTIDE SEQUENCE [LARGE SCALE GENOMIC DNA]</scope>
    <source>
        <strain evidence="1 2">DSM 5831</strain>
    </source>
</reference>
<evidence type="ECO:0000313" key="1">
    <source>
        <dbReference type="EMBL" id="AWM40147.1"/>
    </source>
</evidence>
<proteinExistence type="predicted"/>
<dbReference type="Proteomes" id="UP000245802">
    <property type="component" value="Chromosome"/>
</dbReference>
<dbReference type="EMBL" id="CP025958">
    <property type="protein sequence ID" value="AWM40147.1"/>
    <property type="molecule type" value="Genomic_DNA"/>
</dbReference>
<protein>
    <submittedName>
        <fullName evidence="1">Uncharacterized protein</fullName>
    </submittedName>
</protein>